<reference evidence="4" key="2">
    <citation type="submission" date="2016-01" db="EMBL/GenBank/DDBJ databases">
        <title>Complete genome sequence of Agromyces aureus AR33T and comparison with related organisms.</title>
        <authorList>
            <person name="Corretto E."/>
            <person name="Antonielli L."/>
            <person name="Sessitsch A."/>
            <person name="Brader G."/>
        </authorList>
    </citation>
    <scope>NUCLEOTIDE SEQUENCE [LARGE SCALE GENOMIC DNA]</scope>
    <source>
        <strain evidence="4">AR33</strain>
    </source>
</reference>
<dbReference type="InterPro" id="IPR002762">
    <property type="entry name" value="CbiX-like"/>
</dbReference>
<keyword evidence="4" id="KW-1185">Reference proteome</keyword>
<evidence type="ECO:0008006" key="5">
    <source>
        <dbReference type="Google" id="ProtNLM"/>
    </source>
</evidence>
<accession>A0A191WJW6</accession>
<sequence length="291" mass="29604">MPERVPALVAISHGTSSAEGQAAVRGLRDAVGEALARRAARDGTTADAPAPSLRLGHVDVEQPDVPATLASLDEGEPAIVVPLLLSAGYHVHVDLTEAVGAESAREVVLGGALGPDDRLVSVLIRRLDEAGIRDDDAVVLAVAGSSDRRAVDDCLDMTARLATASGRAVSVGFLSAAEPTLPDAVAAARAHAVAARALDAPGAPGALFGIPGVSDVPGLPGVRRTQRPSDVAAPRVVVANYLLAPGYFDDLARAAGADVVAEPLLLPDAPAPAELVDIVLERYDAASARPR</sequence>
<dbReference type="Pfam" id="PF01903">
    <property type="entry name" value="CbiX"/>
    <property type="match status" value="1"/>
</dbReference>
<dbReference type="InterPro" id="IPR050963">
    <property type="entry name" value="Sirohydro_Cobaltochel/CbiX"/>
</dbReference>
<evidence type="ECO:0000256" key="2">
    <source>
        <dbReference type="ARBA" id="ARBA00023239"/>
    </source>
</evidence>
<dbReference type="OrthoDB" id="7345302at2"/>
<reference evidence="3 4" key="1">
    <citation type="journal article" date="2016" name="Int. J. Syst. Evol. Microbiol.">
        <title>Agromyces aureus sp. nov., isolated from the rhizosphere of Salix caprea L. grown in a heavy-metal-contaminated soil.</title>
        <authorList>
            <person name="Corretto E."/>
            <person name="Antonielli L."/>
            <person name="Sessitsch A."/>
            <person name="Compant S."/>
            <person name="Gorfer M."/>
            <person name="Kuffner M."/>
            <person name="Brader G."/>
        </authorList>
    </citation>
    <scope>NUCLEOTIDE SEQUENCE [LARGE SCALE GENOMIC DNA]</scope>
    <source>
        <strain evidence="3 4">AR33</strain>
    </source>
</reference>
<dbReference type="GO" id="GO:0016829">
    <property type="term" value="F:lyase activity"/>
    <property type="evidence" value="ECO:0007669"/>
    <property type="project" value="UniProtKB-KW"/>
</dbReference>
<dbReference type="EMBL" id="CP013979">
    <property type="protein sequence ID" value="ANJ28469.1"/>
    <property type="molecule type" value="Genomic_DNA"/>
</dbReference>
<organism evidence="3 4">
    <name type="scientific">Agromyces aureus</name>
    <dbReference type="NCBI Taxonomy" id="453304"/>
    <lineage>
        <taxon>Bacteria</taxon>
        <taxon>Bacillati</taxon>
        <taxon>Actinomycetota</taxon>
        <taxon>Actinomycetes</taxon>
        <taxon>Micrococcales</taxon>
        <taxon>Microbacteriaceae</taxon>
        <taxon>Agromyces</taxon>
    </lineage>
</organism>
<dbReference type="PANTHER" id="PTHR33542:SF5">
    <property type="entry name" value="FERROCHELATASE CHE1"/>
    <property type="match status" value="1"/>
</dbReference>
<dbReference type="KEGG" id="agy:ATC03_19000"/>
<name>A0A191WJW6_9MICO</name>
<keyword evidence="1" id="KW-0479">Metal-binding</keyword>
<dbReference type="PANTHER" id="PTHR33542">
    <property type="entry name" value="SIROHYDROCHLORIN FERROCHELATASE, CHLOROPLASTIC"/>
    <property type="match status" value="1"/>
</dbReference>
<dbReference type="Proteomes" id="UP000078437">
    <property type="component" value="Chromosome"/>
</dbReference>
<dbReference type="RefSeq" id="WP_067880631.1">
    <property type="nucleotide sequence ID" value="NZ_CP013979.1"/>
</dbReference>
<keyword evidence="2" id="KW-0456">Lyase</keyword>
<dbReference type="SUPFAM" id="SSF53800">
    <property type="entry name" value="Chelatase"/>
    <property type="match status" value="1"/>
</dbReference>
<dbReference type="AlphaFoldDB" id="A0A191WJW6"/>
<dbReference type="Gene3D" id="3.40.50.1400">
    <property type="match status" value="2"/>
</dbReference>
<dbReference type="CDD" id="cd03416">
    <property type="entry name" value="CbiX_SirB_N"/>
    <property type="match status" value="1"/>
</dbReference>
<evidence type="ECO:0000313" key="3">
    <source>
        <dbReference type="EMBL" id="ANJ28469.1"/>
    </source>
</evidence>
<evidence type="ECO:0000256" key="1">
    <source>
        <dbReference type="ARBA" id="ARBA00022723"/>
    </source>
</evidence>
<evidence type="ECO:0000313" key="4">
    <source>
        <dbReference type="Proteomes" id="UP000078437"/>
    </source>
</evidence>
<gene>
    <name evidence="3" type="ORF">ATC03_19000</name>
</gene>
<proteinExistence type="predicted"/>
<protein>
    <recommendedName>
        <fullName evidence="5">Cobalamin biosynthesis protein CbiX</fullName>
    </recommendedName>
</protein>
<dbReference type="STRING" id="453304.ATC03_19000"/>
<dbReference type="GO" id="GO:0046872">
    <property type="term" value="F:metal ion binding"/>
    <property type="evidence" value="ECO:0007669"/>
    <property type="project" value="UniProtKB-KW"/>
</dbReference>